<proteinExistence type="predicted"/>
<dbReference type="HOGENOM" id="CLU_1763140_0_0_1"/>
<dbReference type="AlphaFoldDB" id="W6YW35"/>
<protein>
    <submittedName>
        <fullName evidence="1">Uncharacterized protein</fullName>
    </submittedName>
</protein>
<organism evidence="1 2">
    <name type="scientific">Cochliobolus carbonum (strain 26-R-13)</name>
    <name type="common">Maize leaf spot fungus</name>
    <name type="synonym">Bipolaris zeicola</name>
    <dbReference type="NCBI Taxonomy" id="930089"/>
    <lineage>
        <taxon>Eukaryota</taxon>
        <taxon>Fungi</taxon>
        <taxon>Dikarya</taxon>
        <taxon>Ascomycota</taxon>
        <taxon>Pezizomycotina</taxon>
        <taxon>Dothideomycetes</taxon>
        <taxon>Pleosporomycetidae</taxon>
        <taxon>Pleosporales</taxon>
        <taxon>Pleosporineae</taxon>
        <taxon>Pleosporaceae</taxon>
        <taxon>Bipolaris</taxon>
    </lineage>
</organism>
<dbReference type="Proteomes" id="UP000053841">
    <property type="component" value="Unassembled WGS sequence"/>
</dbReference>
<sequence>SPDNAPGSVDTDACTCCLFFISQRRPRLALCKGKGGCPCRIGPRRTSKPFPHNPLLAIFSSSPCAPQSSAPPLCLASEQIVGTFALRRTGCPELDDVHGLGKKALYVNRNHAASLLHMHHCLHFIPPRPEHRYTTLIPCIVTLAPLFLSDVREIFDSS</sequence>
<dbReference type="GeneID" id="19152926"/>
<name>W6YW35_COCC2</name>
<evidence type="ECO:0000313" key="1">
    <source>
        <dbReference type="EMBL" id="EUC35686.1"/>
    </source>
</evidence>
<feature type="non-terminal residue" evidence="1">
    <location>
        <position position="1"/>
    </location>
</feature>
<dbReference type="OrthoDB" id="10336268at2759"/>
<gene>
    <name evidence="1" type="ORF">COCCADRAFT_90191</name>
</gene>
<dbReference type="RefSeq" id="XP_007710002.1">
    <property type="nucleotide sequence ID" value="XM_007711812.1"/>
</dbReference>
<accession>W6YW35</accession>
<evidence type="ECO:0000313" key="2">
    <source>
        <dbReference type="Proteomes" id="UP000053841"/>
    </source>
</evidence>
<reference evidence="1 2" key="1">
    <citation type="journal article" date="2013" name="PLoS Genet.">
        <title>Comparative genome structure, secondary metabolite, and effector coding capacity across Cochliobolus pathogens.</title>
        <authorList>
            <person name="Condon B.J."/>
            <person name="Leng Y."/>
            <person name="Wu D."/>
            <person name="Bushley K.E."/>
            <person name="Ohm R.A."/>
            <person name="Otillar R."/>
            <person name="Martin J."/>
            <person name="Schackwitz W."/>
            <person name="Grimwood J."/>
            <person name="MohdZainudin N."/>
            <person name="Xue C."/>
            <person name="Wang R."/>
            <person name="Manning V.A."/>
            <person name="Dhillon B."/>
            <person name="Tu Z.J."/>
            <person name="Steffenson B.J."/>
            <person name="Salamov A."/>
            <person name="Sun H."/>
            <person name="Lowry S."/>
            <person name="LaButti K."/>
            <person name="Han J."/>
            <person name="Copeland A."/>
            <person name="Lindquist E."/>
            <person name="Barry K."/>
            <person name="Schmutz J."/>
            <person name="Baker S.E."/>
            <person name="Ciuffetti L.M."/>
            <person name="Grigoriev I.V."/>
            <person name="Zhong S."/>
            <person name="Turgeon B.G."/>
        </authorList>
    </citation>
    <scope>NUCLEOTIDE SEQUENCE [LARGE SCALE GENOMIC DNA]</scope>
    <source>
        <strain evidence="1 2">26-R-13</strain>
    </source>
</reference>
<dbReference type="EMBL" id="KI964571">
    <property type="protein sequence ID" value="EUC35686.1"/>
    <property type="molecule type" value="Genomic_DNA"/>
</dbReference>
<keyword evidence="2" id="KW-1185">Reference proteome</keyword>
<dbReference type="KEGG" id="bze:COCCADRAFT_90191"/>